<accession>A0A3M0K3E6</accession>
<gene>
    <name evidence="1" type="ORF">DUI87_16382</name>
</gene>
<dbReference type="AlphaFoldDB" id="A0A3M0K3E6"/>
<keyword evidence="2" id="KW-1185">Reference proteome</keyword>
<reference evidence="1 2" key="1">
    <citation type="submission" date="2018-07" db="EMBL/GenBank/DDBJ databases">
        <title>A high quality draft genome assembly of the barn swallow (H. rustica rustica).</title>
        <authorList>
            <person name="Formenti G."/>
            <person name="Chiara M."/>
            <person name="Poveda L."/>
            <person name="Francoijs K.-J."/>
            <person name="Bonisoli-Alquati A."/>
            <person name="Canova L."/>
            <person name="Gianfranceschi L."/>
            <person name="Horner D.S."/>
            <person name="Saino N."/>
        </authorList>
    </citation>
    <scope>NUCLEOTIDE SEQUENCE [LARGE SCALE GENOMIC DNA]</scope>
    <source>
        <strain evidence="1">Chelidonia</strain>
        <tissue evidence="1">Blood</tissue>
    </source>
</reference>
<evidence type="ECO:0000313" key="1">
    <source>
        <dbReference type="EMBL" id="RMC06931.1"/>
    </source>
</evidence>
<dbReference type="Proteomes" id="UP000269221">
    <property type="component" value="Unassembled WGS sequence"/>
</dbReference>
<proteinExistence type="predicted"/>
<protein>
    <submittedName>
        <fullName evidence="1">Uncharacterized protein</fullName>
    </submittedName>
</protein>
<name>A0A3M0K3E6_HIRRU</name>
<dbReference type="EMBL" id="QRBI01000120">
    <property type="protein sequence ID" value="RMC06931.1"/>
    <property type="molecule type" value="Genomic_DNA"/>
</dbReference>
<evidence type="ECO:0000313" key="2">
    <source>
        <dbReference type="Proteomes" id="UP000269221"/>
    </source>
</evidence>
<organism evidence="1 2">
    <name type="scientific">Hirundo rustica rustica</name>
    <dbReference type="NCBI Taxonomy" id="333673"/>
    <lineage>
        <taxon>Eukaryota</taxon>
        <taxon>Metazoa</taxon>
        <taxon>Chordata</taxon>
        <taxon>Craniata</taxon>
        <taxon>Vertebrata</taxon>
        <taxon>Euteleostomi</taxon>
        <taxon>Archelosauria</taxon>
        <taxon>Archosauria</taxon>
        <taxon>Dinosauria</taxon>
        <taxon>Saurischia</taxon>
        <taxon>Theropoda</taxon>
        <taxon>Coelurosauria</taxon>
        <taxon>Aves</taxon>
        <taxon>Neognathae</taxon>
        <taxon>Neoaves</taxon>
        <taxon>Telluraves</taxon>
        <taxon>Australaves</taxon>
        <taxon>Passeriformes</taxon>
        <taxon>Sylvioidea</taxon>
        <taxon>Hirundinidae</taxon>
        <taxon>Hirundo</taxon>
    </lineage>
</organism>
<sequence length="74" mass="8618">MEKWRNWDYRLQRKDCLELPNSEQCKTLLKFTVASVKPLDKLDNLDNLVPAITPLQSTGQRVMYFLDLLGIPPV</sequence>
<comment type="caution">
    <text evidence="1">The sequence shown here is derived from an EMBL/GenBank/DDBJ whole genome shotgun (WGS) entry which is preliminary data.</text>
</comment>